<gene>
    <name evidence="1" type="ORF">ACFOSV_09980</name>
</gene>
<dbReference type="Proteomes" id="UP001595805">
    <property type="component" value="Unassembled WGS sequence"/>
</dbReference>
<name>A0ABV8AU85_9BACT</name>
<sequence>MLQYILNQRLFSRETLLLVFLTFSAFGVLAQNSYRNELGGRITKTQFEEQILTGPYFGVPGDQEGEMVLVYRMPVGKVENPEIFYEKTGNQEAFSQSKNLIVVYYPGPDECNSNSGDFDANAMKKAAKSLDKWAEKHNAVAPIYVYKNYGGLLAYEEFMNWQADPDGVFEAEFFSYPYPCKSFVVLHPSGEYRAIFGDFPLSQIEVALKKLNRANR</sequence>
<dbReference type="EMBL" id="JBHRZS010000007">
    <property type="protein sequence ID" value="MFC3880506.1"/>
    <property type="molecule type" value="Genomic_DNA"/>
</dbReference>
<dbReference type="RefSeq" id="WP_377905864.1">
    <property type="nucleotide sequence ID" value="NZ_JBHRZS010000007.1"/>
</dbReference>
<proteinExistence type="predicted"/>
<accession>A0ABV8AU85</accession>
<evidence type="ECO:0000313" key="2">
    <source>
        <dbReference type="Proteomes" id="UP001595805"/>
    </source>
</evidence>
<evidence type="ECO:0000313" key="1">
    <source>
        <dbReference type="EMBL" id="MFC3880506.1"/>
    </source>
</evidence>
<keyword evidence="2" id="KW-1185">Reference proteome</keyword>
<organism evidence="1 2">
    <name type="scientific">Algoriphagus namhaensis</name>
    <dbReference type="NCBI Taxonomy" id="915353"/>
    <lineage>
        <taxon>Bacteria</taxon>
        <taxon>Pseudomonadati</taxon>
        <taxon>Bacteroidota</taxon>
        <taxon>Cytophagia</taxon>
        <taxon>Cytophagales</taxon>
        <taxon>Cyclobacteriaceae</taxon>
        <taxon>Algoriphagus</taxon>
    </lineage>
</organism>
<protein>
    <submittedName>
        <fullName evidence="1">Uncharacterized protein</fullName>
    </submittedName>
</protein>
<reference evidence="2" key="1">
    <citation type="journal article" date="2019" name="Int. J. Syst. Evol. Microbiol.">
        <title>The Global Catalogue of Microorganisms (GCM) 10K type strain sequencing project: providing services to taxonomists for standard genome sequencing and annotation.</title>
        <authorList>
            <consortium name="The Broad Institute Genomics Platform"/>
            <consortium name="The Broad Institute Genome Sequencing Center for Infectious Disease"/>
            <person name="Wu L."/>
            <person name="Ma J."/>
        </authorList>
    </citation>
    <scope>NUCLEOTIDE SEQUENCE [LARGE SCALE GENOMIC DNA]</scope>
    <source>
        <strain evidence="2">CCUG 60523</strain>
    </source>
</reference>
<comment type="caution">
    <text evidence="1">The sequence shown here is derived from an EMBL/GenBank/DDBJ whole genome shotgun (WGS) entry which is preliminary data.</text>
</comment>